<dbReference type="GO" id="GO:0016740">
    <property type="term" value="F:transferase activity"/>
    <property type="evidence" value="ECO:0007669"/>
    <property type="project" value="UniProtKB-KW"/>
</dbReference>
<sequence>MNDNAGVPKSTEWGVIRDGVGREFRVLKFGNLHLTEPALKVFVPDGDVLARMERVRNMSVNDDDVILLTFPKSGTHWIWEMLNMLISGKAEYVSWTPERDFLDLEGDNLEQVLSPKIIITHYSIKYLPNNVFKKRVKIVHVSRNPKSVAVSFYHHLKATGSYINHFPETFSEFLPLFLDEENHMHQYWFSYVQEVETFCRKNPDYPVLNMKYEDVKRNQHKEIKRLAQFLEIEASDSLVEEIISKCEISKLKTVRGDASAGGKPFMYRKGVVSDWKNWFTVADNEAFDKVYEEKMAGSNLTFEY</sequence>
<evidence type="ECO:0000313" key="5">
    <source>
        <dbReference type="Proteomes" id="UP001634394"/>
    </source>
</evidence>
<dbReference type="InterPro" id="IPR027417">
    <property type="entry name" value="P-loop_NTPase"/>
</dbReference>
<proteinExistence type="inferred from homology"/>
<name>A0ABD3V4H1_SINWO</name>
<evidence type="ECO:0000259" key="3">
    <source>
        <dbReference type="Pfam" id="PF00685"/>
    </source>
</evidence>
<dbReference type="SUPFAM" id="SSF52540">
    <property type="entry name" value="P-loop containing nucleoside triphosphate hydrolases"/>
    <property type="match status" value="1"/>
</dbReference>
<reference evidence="4 5" key="1">
    <citation type="submission" date="2024-11" db="EMBL/GenBank/DDBJ databases">
        <title>Chromosome-level genome assembly of the freshwater bivalve Anodonta woodiana.</title>
        <authorList>
            <person name="Chen X."/>
        </authorList>
    </citation>
    <scope>NUCLEOTIDE SEQUENCE [LARGE SCALE GENOMIC DNA]</scope>
    <source>
        <strain evidence="4">MN2024</strain>
        <tissue evidence="4">Gills</tissue>
    </source>
</reference>
<gene>
    <name evidence="4" type="ORF">ACJMK2_011104</name>
</gene>
<dbReference type="Gene3D" id="3.40.50.300">
    <property type="entry name" value="P-loop containing nucleotide triphosphate hydrolases"/>
    <property type="match status" value="1"/>
</dbReference>
<dbReference type="Pfam" id="PF00685">
    <property type="entry name" value="Sulfotransfer_1"/>
    <property type="match status" value="1"/>
</dbReference>
<dbReference type="PANTHER" id="PTHR11783">
    <property type="entry name" value="SULFOTRANSFERASE SULT"/>
    <property type="match status" value="1"/>
</dbReference>
<dbReference type="EMBL" id="JBJQND010000013">
    <property type="protein sequence ID" value="KAL3856335.1"/>
    <property type="molecule type" value="Genomic_DNA"/>
</dbReference>
<keyword evidence="5" id="KW-1185">Reference proteome</keyword>
<accession>A0ABD3V4H1</accession>
<organism evidence="4 5">
    <name type="scientific">Sinanodonta woodiana</name>
    <name type="common">Chinese pond mussel</name>
    <name type="synonym">Anodonta woodiana</name>
    <dbReference type="NCBI Taxonomy" id="1069815"/>
    <lineage>
        <taxon>Eukaryota</taxon>
        <taxon>Metazoa</taxon>
        <taxon>Spiralia</taxon>
        <taxon>Lophotrochozoa</taxon>
        <taxon>Mollusca</taxon>
        <taxon>Bivalvia</taxon>
        <taxon>Autobranchia</taxon>
        <taxon>Heteroconchia</taxon>
        <taxon>Palaeoheterodonta</taxon>
        <taxon>Unionida</taxon>
        <taxon>Unionoidea</taxon>
        <taxon>Unionidae</taxon>
        <taxon>Unioninae</taxon>
        <taxon>Sinanodonta</taxon>
    </lineage>
</organism>
<comment type="caution">
    <text evidence="4">The sequence shown here is derived from an EMBL/GenBank/DDBJ whole genome shotgun (WGS) entry which is preliminary data.</text>
</comment>
<evidence type="ECO:0000313" key="4">
    <source>
        <dbReference type="EMBL" id="KAL3856335.1"/>
    </source>
</evidence>
<comment type="similarity">
    <text evidence="1">Belongs to the sulfotransferase 1 family.</text>
</comment>
<dbReference type="Proteomes" id="UP001634394">
    <property type="component" value="Unassembled WGS sequence"/>
</dbReference>
<protein>
    <recommendedName>
        <fullName evidence="3">Sulfotransferase domain-containing protein</fullName>
    </recommendedName>
</protein>
<evidence type="ECO:0000256" key="2">
    <source>
        <dbReference type="ARBA" id="ARBA00022679"/>
    </source>
</evidence>
<evidence type="ECO:0000256" key="1">
    <source>
        <dbReference type="ARBA" id="ARBA00005771"/>
    </source>
</evidence>
<dbReference type="InterPro" id="IPR000863">
    <property type="entry name" value="Sulfotransferase_dom"/>
</dbReference>
<feature type="domain" description="Sulfotransferase" evidence="3">
    <location>
        <begin position="62"/>
        <end position="298"/>
    </location>
</feature>
<keyword evidence="2" id="KW-0808">Transferase</keyword>
<dbReference type="AlphaFoldDB" id="A0ABD3V4H1"/>